<dbReference type="PATRIC" id="fig|1268236.3.peg.1655"/>
<dbReference type="InterPro" id="IPR000055">
    <property type="entry name" value="Restrct_endonuc_typeI_TRD"/>
</dbReference>
<feature type="domain" description="Type I restriction modification DNA specificity" evidence="5">
    <location>
        <begin position="32"/>
        <end position="213"/>
    </location>
</feature>
<protein>
    <submittedName>
        <fullName evidence="6">Type I restriction modification DNA specificity domain protein</fullName>
    </submittedName>
</protein>
<dbReference type="SUPFAM" id="SSF116734">
    <property type="entry name" value="DNA methylase specificity domain"/>
    <property type="match status" value="2"/>
</dbReference>
<evidence type="ECO:0000256" key="1">
    <source>
        <dbReference type="ARBA" id="ARBA00010923"/>
    </source>
</evidence>
<dbReference type="InterPro" id="IPR044946">
    <property type="entry name" value="Restrct_endonuc_typeI_TRD_sf"/>
</dbReference>
<dbReference type="Pfam" id="PF01420">
    <property type="entry name" value="Methylase_S"/>
    <property type="match status" value="2"/>
</dbReference>
<proteinExistence type="inferred from homology"/>
<keyword evidence="2" id="KW-0680">Restriction system</keyword>
<dbReference type="PANTHER" id="PTHR30408">
    <property type="entry name" value="TYPE-1 RESTRICTION ENZYME ECOKI SPECIFICITY PROTEIN"/>
    <property type="match status" value="1"/>
</dbReference>
<sequence length="460" mass="50691">MVEQMMQHKADKMAAKQTIPAGYKQTEVGVIPEDWSVVSLQDICSIIDGDRGSNYPTSTDFQSYGYCGFLSAANVTKSGFVFDELVFITQNKDRSLRNGKLARNDIVLTTRGTVGNFSLYDNNVPFDNLRINSGMVLIRLSSNSIDVGYLYCFLRSSVFFSQIERMSFGSAQPQLTVKGIQSFYAVCSGNKKEQTAIANVLSDTDVLICSLEQLIAKKQAIKTATMQQLLTGRTRLPQFALRPDGTPKGYKSSELGDIPEDWEIKQIIQFTDCTAGGTPSTSIASYWGGEHPWMSSGELHLKRVFDVSVRITDEGLGNSSTKYVPADSVLIGLAGQGKTRGTVAIAKIPLCTNQSIASVFPSAEHCPEFLFYNLDSRYEELRELSTGDGGRGGLNLAIIRRLKVIFPDKTEQSAIANVLSDMDSELTELEQKLAKARDVKQGMMQQLLTGRIRLPVEQVE</sequence>
<dbReference type="EMBL" id="AQGQ01000040">
    <property type="protein sequence ID" value="EOD55563.1"/>
    <property type="molecule type" value="Genomic_DNA"/>
</dbReference>
<feature type="domain" description="Type I restriction modification DNA specificity" evidence="5">
    <location>
        <begin position="259"/>
        <end position="433"/>
    </location>
</feature>
<dbReference type="CDD" id="cd17294">
    <property type="entry name" value="RMtype1_S_MmaC7ORF19P_TRD1-CR1_like"/>
    <property type="match status" value="1"/>
</dbReference>
<accession>R1F6Z3</accession>
<dbReference type="GO" id="GO:0003677">
    <property type="term" value="F:DNA binding"/>
    <property type="evidence" value="ECO:0007669"/>
    <property type="project" value="UniProtKB-KW"/>
</dbReference>
<keyword evidence="4" id="KW-0175">Coiled coil</keyword>
<feature type="coiled-coil region" evidence="4">
    <location>
        <begin position="419"/>
        <end position="446"/>
    </location>
</feature>
<dbReference type="AlphaFoldDB" id="R1F6Z3"/>
<evidence type="ECO:0000313" key="6">
    <source>
        <dbReference type="EMBL" id="EOD55563.1"/>
    </source>
</evidence>
<dbReference type="RefSeq" id="WP_005898607.1">
    <property type="nucleotide sequence ID" value="NZ_AQGQ01000040.1"/>
</dbReference>
<comment type="similarity">
    <text evidence="1">Belongs to the type-I restriction system S methylase family.</text>
</comment>
<dbReference type="Gene3D" id="3.90.220.20">
    <property type="entry name" value="DNA methylase specificity domains"/>
    <property type="match status" value="2"/>
</dbReference>
<dbReference type="Gene3D" id="1.10.287.1120">
    <property type="entry name" value="Bipartite methylase S protein"/>
    <property type="match status" value="2"/>
</dbReference>
<dbReference type="GO" id="GO:0009307">
    <property type="term" value="P:DNA restriction-modification system"/>
    <property type="evidence" value="ECO:0007669"/>
    <property type="project" value="UniProtKB-KW"/>
</dbReference>
<gene>
    <name evidence="6" type="ORF">G113_08360</name>
</gene>
<dbReference type="REBASE" id="66426">
    <property type="entry name" value="S.Amo848ORF8365P"/>
</dbReference>
<keyword evidence="3" id="KW-0238">DNA-binding</keyword>
<evidence type="ECO:0000259" key="5">
    <source>
        <dbReference type="Pfam" id="PF01420"/>
    </source>
</evidence>
<comment type="caution">
    <text evidence="6">The sequence shown here is derived from an EMBL/GenBank/DDBJ whole genome shotgun (WGS) entry which is preliminary data.</text>
</comment>
<dbReference type="InterPro" id="IPR052021">
    <property type="entry name" value="Type-I_RS_S_subunit"/>
</dbReference>
<evidence type="ECO:0000256" key="2">
    <source>
        <dbReference type="ARBA" id="ARBA00022747"/>
    </source>
</evidence>
<dbReference type="OrthoDB" id="9798929at2"/>
<name>R1F6Z3_9GAMM</name>
<reference evidence="6 7" key="1">
    <citation type="journal article" date="2013" name="Genome Announc.">
        <title>Draft Genome Sequence of Aeromonas molluscorum Strain 848TT, Isolated from Bivalve Molluscs.</title>
        <authorList>
            <person name="Spataro N."/>
            <person name="Farfan M."/>
            <person name="Albarral V."/>
            <person name="Sanglas A."/>
            <person name="Loren J.G."/>
            <person name="Fuste M.C."/>
            <person name="Bosch E."/>
        </authorList>
    </citation>
    <scope>NUCLEOTIDE SEQUENCE [LARGE SCALE GENOMIC DNA]</scope>
    <source>
        <strain evidence="6 7">848</strain>
    </source>
</reference>
<dbReference type="PANTHER" id="PTHR30408:SF12">
    <property type="entry name" value="TYPE I RESTRICTION ENZYME MJAVIII SPECIFICITY SUBUNIT"/>
    <property type="match status" value="1"/>
</dbReference>
<organism evidence="6 7">
    <name type="scientific">Aeromonas molluscorum 848</name>
    <dbReference type="NCBI Taxonomy" id="1268236"/>
    <lineage>
        <taxon>Bacteria</taxon>
        <taxon>Pseudomonadati</taxon>
        <taxon>Pseudomonadota</taxon>
        <taxon>Gammaproteobacteria</taxon>
        <taxon>Aeromonadales</taxon>
        <taxon>Aeromonadaceae</taxon>
        <taxon>Aeromonas</taxon>
    </lineage>
</organism>
<evidence type="ECO:0000313" key="7">
    <source>
        <dbReference type="Proteomes" id="UP000013526"/>
    </source>
</evidence>
<evidence type="ECO:0000256" key="3">
    <source>
        <dbReference type="ARBA" id="ARBA00023125"/>
    </source>
</evidence>
<dbReference type="Proteomes" id="UP000013526">
    <property type="component" value="Unassembled WGS sequence"/>
</dbReference>
<keyword evidence="7" id="KW-1185">Reference proteome</keyword>
<evidence type="ECO:0000256" key="4">
    <source>
        <dbReference type="SAM" id="Coils"/>
    </source>
</evidence>